<dbReference type="PANTHER" id="PTHR21661:SF35">
    <property type="entry name" value="EPOXIDE HYDROLASE"/>
    <property type="match status" value="1"/>
</dbReference>
<keyword evidence="2" id="KW-0058">Aromatic hydrocarbons catabolism</keyword>
<protein>
    <submittedName>
        <fullName evidence="6">Epoxide hydrolase 1</fullName>
    </submittedName>
</protein>
<feature type="active site" description="Proton donor" evidence="4">
    <location>
        <position position="298"/>
    </location>
</feature>
<dbReference type="SUPFAM" id="SSF53474">
    <property type="entry name" value="alpha/beta-Hydrolases"/>
    <property type="match status" value="1"/>
</dbReference>
<feature type="active site" description="Proton acceptor" evidence="4">
    <location>
        <position position="348"/>
    </location>
</feature>
<dbReference type="InterPro" id="IPR000639">
    <property type="entry name" value="Epox_hydrolase-like"/>
</dbReference>
<feature type="active site" description="Nucleophile" evidence="4">
    <location>
        <position position="171"/>
    </location>
</feature>
<dbReference type="Gene3D" id="3.40.50.1820">
    <property type="entry name" value="alpha/beta hydrolase"/>
    <property type="match status" value="1"/>
</dbReference>
<accession>J5KI51</accession>
<dbReference type="PIRSF" id="PIRSF001112">
    <property type="entry name" value="Epoxide_hydrolase"/>
    <property type="match status" value="1"/>
</dbReference>
<proteinExistence type="inferred from homology"/>
<dbReference type="HOGENOM" id="CLU_019414_0_1_6"/>
<dbReference type="Proteomes" id="UP000010116">
    <property type="component" value="Unassembled WGS sequence"/>
</dbReference>
<evidence type="ECO:0000313" key="6">
    <source>
        <dbReference type="EMBL" id="EJP72541.1"/>
    </source>
</evidence>
<evidence type="ECO:0000256" key="4">
    <source>
        <dbReference type="PIRSR" id="PIRSR001112-1"/>
    </source>
</evidence>
<dbReference type="InterPro" id="IPR029058">
    <property type="entry name" value="AB_hydrolase_fold"/>
</dbReference>
<dbReference type="PRINTS" id="PR00412">
    <property type="entry name" value="EPOXHYDRLASE"/>
</dbReference>
<dbReference type="InterPro" id="IPR016292">
    <property type="entry name" value="Epoxide_hydrolase"/>
</dbReference>
<feature type="domain" description="Epoxide hydrolase N-terminal" evidence="5">
    <location>
        <begin position="2"/>
        <end position="108"/>
    </location>
</feature>
<name>J5KI51_9GAMM</name>
<organism evidence="6 7">
    <name type="scientific">SAR86 cluster bacterium SAR86B</name>
    <dbReference type="NCBI Taxonomy" id="1123867"/>
    <lineage>
        <taxon>Bacteria</taxon>
        <taxon>Pseudomonadati</taxon>
        <taxon>Pseudomonadota</taxon>
        <taxon>Gammaproteobacteria</taxon>
        <taxon>SAR86 cluster</taxon>
    </lineage>
</organism>
<dbReference type="AlphaFoldDB" id="J5KI51"/>
<evidence type="ECO:0000256" key="1">
    <source>
        <dbReference type="ARBA" id="ARBA00010088"/>
    </source>
</evidence>
<dbReference type="GO" id="GO:0004301">
    <property type="term" value="F:epoxide hydrolase activity"/>
    <property type="evidence" value="ECO:0007669"/>
    <property type="project" value="TreeGrafter"/>
</dbReference>
<dbReference type="InterPro" id="IPR010497">
    <property type="entry name" value="Epoxide_hydro_N"/>
</dbReference>
<evidence type="ECO:0000259" key="5">
    <source>
        <dbReference type="Pfam" id="PF06441"/>
    </source>
</evidence>
<sequence>MIKKYNINIPESEINDLKDRINNTRWPNDPFNEDWVNGTNKDFLKDFLNYWANDYDWRKAESKINELGSYIFKSKENIDIHFIHTRSEVSESIPILFTHGWPGSIQEFLKITKILSNSTKYNFSIVCPSIPGFGFSGKPDKKGFNSEKIAHIWHELMLELGYKKYIVQGGDWGATISKWIAELYPDSCIGLHLNLVIAYPPEKDPFEGVSEKELKLLENYEKYKTQGFGYYEIQKTKPQSLGYGLTDSPAGLAGWIVEKYFGWFNDNDNNLVATTDEVLSIISLYWFSNSINSSLKLYKENGDFGFSFNKISVPTAGAIFKKDIMIPPKKWAEEIYNLIQWNVYDGGHFAALEKPEILAKDLEDFVDKLEI</sequence>
<dbReference type="PANTHER" id="PTHR21661">
    <property type="entry name" value="EPOXIDE HYDROLASE 1-RELATED"/>
    <property type="match status" value="1"/>
</dbReference>
<dbReference type="EMBL" id="JH611190">
    <property type="protein sequence ID" value="EJP72541.1"/>
    <property type="molecule type" value="Genomic_DNA"/>
</dbReference>
<comment type="similarity">
    <text evidence="1">Belongs to the peptidase S33 family.</text>
</comment>
<keyword evidence="3 6" id="KW-0378">Hydrolase</keyword>
<evidence type="ECO:0000256" key="2">
    <source>
        <dbReference type="ARBA" id="ARBA00022797"/>
    </source>
</evidence>
<gene>
    <name evidence="6" type="ORF">NT02SARS_1187</name>
</gene>
<evidence type="ECO:0000256" key="3">
    <source>
        <dbReference type="ARBA" id="ARBA00022801"/>
    </source>
</evidence>
<evidence type="ECO:0000313" key="7">
    <source>
        <dbReference type="Proteomes" id="UP000010116"/>
    </source>
</evidence>
<dbReference type="GO" id="GO:0097176">
    <property type="term" value="P:epoxide metabolic process"/>
    <property type="evidence" value="ECO:0007669"/>
    <property type="project" value="TreeGrafter"/>
</dbReference>
<dbReference type="Pfam" id="PF06441">
    <property type="entry name" value="EHN"/>
    <property type="match status" value="1"/>
</dbReference>
<reference evidence="6 7" key="1">
    <citation type="journal article" date="2012" name="ISME J.">
        <title>Genomic insights to SAR86, an abundant and uncultivated marine bacterial lineage.</title>
        <authorList>
            <person name="Dupont C.L."/>
            <person name="Rusch D.B."/>
            <person name="Yooseph S."/>
            <person name="Lombardo M.J."/>
            <person name="Richter R.A."/>
            <person name="Valas R."/>
            <person name="Novotny M."/>
            <person name="Yee-Greenbaum J."/>
            <person name="Selengut J.D."/>
            <person name="Haft D.H."/>
            <person name="Halpern A.L."/>
            <person name="Lasken R.S."/>
            <person name="Nealson K."/>
            <person name="Friedman R."/>
            <person name="Venter J.C."/>
        </authorList>
    </citation>
    <scope>NUCLEOTIDE SEQUENCE [LARGE SCALE GENOMIC DNA]</scope>
</reference>